<dbReference type="SUPFAM" id="SSF46626">
    <property type="entry name" value="Cytochrome c"/>
    <property type="match status" value="1"/>
</dbReference>
<organism evidence="6">
    <name type="scientific">Aquifex aeolicus</name>
    <dbReference type="NCBI Taxonomy" id="63363"/>
    <lineage>
        <taxon>Bacteria</taxon>
        <taxon>Pseudomonadati</taxon>
        <taxon>Aquificota</taxon>
        <taxon>Aquificia</taxon>
        <taxon>Aquificales</taxon>
        <taxon>Aquificaceae</taxon>
        <taxon>Aquifex</taxon>
    </lineage>
</organism>
<dbReference type="PANTHER" id="PTHR47197:SF3">
    <property type="entry name" value="DIHYDRO-HEME D1 DEHYDROGENASE"/>
    <property type="match status" value="1"/>
</dbReference>
<evidence type="ECO:0000256" key="3">
    <source>
        <dbReference type="ARBA" id="ARBA00023004"/>
    </source>
</evidence>
<dbReference type="SUPFAM" id="SSF51004">
    <property type="entry name" value="C-terminal (heme d1) domain of cytochrome cd1-nitrite reductase"/>
    <property type="match status" value="1"/>
</dbReference>
<protein>
    <submittedName>
        <fullName evidence="6">Cytochrome C</fullName>
    </submittedName>
</protein>
<evidence type="ECO:0000313" key="6">
    <source>
        <dbReference type="EMBL" id="HHJ64933.1"/>
    </source>
</evidence>
<dbReference type="InterPro" id="IPR003143">
    <property type="entry name" value="Cyt_cd1_C_sf"/>
</dbReference>
<dbReference type="InterPro" id="IPR011048">
    <property type="entry name" value="Haem_d1_sf"/>
</dbReference>
<keyword evidence="1 4" id="KW-0349">Heme</keyword>
<dbReference type="GO" id="GO:0046872">
    <property type="term" value="F:metal ion binding"/>
    <property type="evidence" value="ECO:0007669"/>
    <property type="project" value="UniProtKB-KW"/>
</dbReference>
<evidence type="ECO:0000256" key="4">
    <source>
        <dbReference type="PROSITE-ProRule" id="PRU00433"/>
    </source>
</evidence>
<dbReference type="Pfam" id="PF02239">
    <property type="entry name" value="Cytochrom_D1"/>
    <property type="match status" value="1"/>
</dbReference>
<dbReference type="PROSITE" id="PS51007">
    <property type="entry name" value="CYTC"/>
    <property type="match status" value="1"/>
</dbReference>
<evidence type="ECO:0000256" key="1">
    <source>
        <dbReference type="ARBA" id="ARBA00022617"/>
    </source>
</evidence>
<dbReference type="GO" id="GO:0009055">
    <property type="term" value="F:electron transfer activity"/>
    <property type="evidence" value="ECO:0007669"/>
    <property type="project" value="InterPro"/>
</dbReference>
<comment type="caution">
    <text evidence="6">The sequence shown here is derived from an EMBL/GenBank/DDBJ whole genome shotgun (WGS) entry which is preliminary data.</text>
</comment>
<evidence type="ECO:0000259" key="5">
    <source>
        <dbReference type="PROSITE" id="PS51007"/>
    </source>
</evidence>
<dbReference type="AlphaFoldDB" id="A0A7C5Q440"/>
<dbReference type="PANTHER" id="PTHR47197">
    <property type="entry name" value="PROTEIN NIRF"/>
    <property type="match status" value="1"/>
</dbReference>
<evidence type="ECO:0000256" key="2">
    <source>
        <dbReference type="ARBA" id="ARBA00022723"/>
    </source>
</evidence>
<feature type="non-terminal residue" evidence="6">
    <location>
        <position position="1"/>
    </location>
</feature>
<feature type="domain" description="Cytochrome c" evidence="5">
    <location>
        <begin position="324"/>
        <end position="406"/>
    </location>
</feature>
<accession>A0A7C5Q440</accession>
<dbReference type="InterPro" id="IPR051200">
    <property type="entry name" value="Host-pathogen_enzymatic-act"/>
</dbReference>
<dbReference type="EMBL" id="DRNB01000318">
    <property type="protein sequence ID" value="HHJ64933.1"/>
    <property type="molecule type" value="Genomic_DNA"/>
</dbReference>
<keyword evidence="3 4" id="KW-0408">Iron</keyword>
<dbReference type="GO" id="GO:0020037">
    <property type="term" value="F:heme binding"/>
    <property type="evidence" value="ECO:0007669"/>
    <property type="project" value="InterPro"/>
</dbReference>
<proteinExistence type="predicted"/>
<gene>
    <name evidence="6" type="ORF">ENJ61_08515</name>
</gene>
<dbReference type="InterPro" id="IPR036909">
    <property type="entry name" value="Cyt_c-like_dom_sf"/>
</dbReference>
<dbReference type="Gene3D" id="1.10.760.10">
    <property type="entry name" value="Cytochrome c-like domain"/>
    <property type="match status" value="1"/>
</dbReference>
<keyword evidence="2 4" id="KW-0479">Metal-binding</keyword>
<name>A0A7C5Q440_AQUAO</name>
<dbReference type="InterPro" id="IPR009056">
    <property type="entry name" value="Cyt_c-like_dom"/>
</dbReference>
<dbReference type="Proteomes" id="UP000885792">
    <property type="component" value="Unassembled WGS sequence"/>
</dbReference>
<dbReference type="Gene3D" id="2.140.10.20">
    <property type="entry name" value="C-terminal (heme d1) domain of cytochrome cd1-nitrite reductase"/>
    <property type="match status" value="1"/>
</dbReference>
<reference evidence="6" key="1">
    <citation type="journal article" date="2020" name="mSystems">
        <title>Genome- and Community-Level Interaction Insights into Carbon Utilization and Element Cycling Functions of Hydrothermarchaeota in Hydrothermal Sediment.</title>
        <authorList>
            <person name="Zhou Z."/>
            <person name="Liu Y."/>
            <person name="Xu W."/>
            <person name="Pan J."/>
            <person name="Luo Z.H."/>
            <person name="Li M."/>
        </authorList>
    </citation>
    <scope>NUCLEOTIDE SEQUENCE [LARGE SCALE GENOMIC DNA]</scope>
    <source>
        <strain evidence="6">HyVt-501</strain>
    </source>
</reference>
<dbReference type="Pfam" id="PF00034">
    <property type="entry name" value="Cytochrom_C"/>
    <property type="match status" value="1"/>
</dbReference>
<sequence>LIEDLRVLDRFVFPNVHGGVKFSPDGERFYVPSRDGRVAVYSLKEGKLLAQVRACVYLRNIAVSRDGKTVVASCVLPPGLVLLNRDLKPFRRIPLEGRPSAVYELHRRDAFVLAFRDKPLFGLLEGERISYREVEEPLEDFFIDPFERFLIGSSRRAGKLLVYRIDTGQKVYEEEMGALPHLFSAAFWYSDGSFYFATRHVNSPQVSVWRMYDWKLVRTLKVGGRGFFVRTHPALPHLWIDNGEGDFVLLDKKTLRVSRAPVAEEGKATHVEFSADGRYAYVSLVGERGALVVYDPLNFKVLKTLEAVHPAGKYNFLMKSRRFYPYLLGREIFMAKCWGCHHQTRTAFGPSLRWIALHRTRDVIISQILNPEQTAESMGYTRSVMPRIEMTPYEIEGVLAFIEGLRDDELARLDR</sequence>